<evidence type="ECO:0000313" key="3">
    <source>
        <dbReference type="EMBL" id="WAR25116.1"/>
    </source>
</evidence>
<organism evidence="3 4">
    <name type="scientific">Mya arenaria</name>
    <name type="common">Soft-shell clam</name>
    <dbReference type="NCBI Taxonomy" id="6604"/>
    <lineage>
        <taxon>Eukaryota</taxon>
        <taxon>Metazoa</taxon>
        <taxon>Spiralia</taxon>
        <taxon>Lophotrochozoa</taxon>
        <taxon>Mollusca</taxon>
        <taxon>Bivalvia</taxon>
        <taxon>Autobranchia</taxon>
        <taxon>Heteroconchia</taxon>
        <taxon>Euheterodonta</taxon>
        <taxon>Imparidentia</taxon>
        <taxon>Neoheterodontei</taxon>
        <taxon>Myida</taxon>
        <taxon>Myoidea</taxon>
        <taxon>Myidae</taxon>
        <taxon>Mya</taxon>
    </lineage>
</organism>
<accession>A0ABY7FWK9</accession>
<dbReference type="PANTHER" id="PTHR18978:SF1">
    <property type="entry name" value="GRIP1-ASSOCIATED PROTEIN 1"/>
    <property type="match status" value="1"/>
</dbReference>
<evidence type="ECO:0000256" key="1">
    <source>
        <dbReference type="SAM" id="Coils"/>
    </source>
</evidence>
<reference evidence="3" key="1">
    <citation type="submission" date="2022-11" db="EMBL/GenBank/DDBJ databases">
        <title>Centuries of genome instability and evolution in soft-shell clam transmissible cancer (bioRxiv).</title>
        <authorList>
            <person name="Hart S.F.M."/>
            <person name="Yonemitsu M.A."/>
            <person name="Giersch R.M."/>
            <person name="Beal B.F."/>
            <person name="Arriagada G."/>
            <person name="Davis B.W."/>
            <person name="Ostrander E.A."/>
            <person name="Goff S.P."/>
            <person name="Metzger M.J."/>
        </authorList>
    </citation>
    <scope>NUCLEOTIDE SEQUENCE</scope>
    <source>
        <strain evidence="3">MELC-2E11</strain>
        <tissue evidence="3">Siphon/mantle</tissue>
    </source>
</reference>
<keyword evidence="4" id="KW-1185">Reference proteome</keyword>
<feature type="coiled-coil region" evidence="1">
    <location>
        <begin position="238"/>
        <end position="287"/>
    </location>
</feature>
<proteinExistence type="predicted"/>
<keyword evidence="1" id="KW-0175">Coiled coil</keyword>
<feature type="region of interest" description="Disordered" evidence="2">
    <location>
        <begin position="571"/>
        <end position="590"/>
    </location>
</feature>
<feature type="coiled-coil region" evidence="1">
    <location>
        <begin position="17"/>
        <end position="65"/>
    </location>
</feature>
<feature type="region of interest" description="Disordered" evidence="2">
    <location>
        <begin position="141"/>
        <end position="178"/>
    </location>
</feature>
<feature type="coiled-coil region" evidence="1">
    <location>
        <begin position="338"/>
        <end position="437"/>
    </location>
</feature>
<dbReference type="PANTHER" id="PTHR18978">
    <property type="entry name" value="GRIP-1 ASSOCIATED PROTEIN 1"/>
    <property type="match status" value="1"/>
</dbReference>
<feature type="compositionally biased region" description="Polar residues" evidence="2">
    <location>
        <begin position="596"/>
        <end position="614"/>
    </location>
</feature>
<evidence type="ECO:0000256" key="2">
    <source>
        <dbReference type="SAM" id="MobiDB-lite"/>
    </source>
</evidence>
<dbReference type="InterPro" id="IPR026204">
    <property type="entry name" value="GRIPAP1"/>
</dbReference>
<protein>
    <submittedName>
        <fullName evidence="3">GRAP1-like protein</fullName>
    </submittedName>
</protein>
<feature type="coiled-coil region" evidence="1">
    <location>
        <begin position="482"/>
        <end position="555"/>
    </location>
</feature>
<gene>
    <name evidence="3" type="ORF">MAR_010820</name>
</gene>
<dbReference type="EMBL" id="CP111025">
    <property type="protein sequence ID" value="WAR25116.1"/>
    <property type="molecule type" value="Genomic_DNA"/>
</dbReference>
<feature type="compositionally biased region" description="Polar residues" evidence="2">
    <location>
        <begin position="168"/>
        <end position="178"/>
    </location>
</feature>
<dbReference type="Proteomes" id="UP001164746">
    <property type="component" value="Chromosome 14"/>
</dbReference>
<evidence type="ECO:0000313" key="4">
    <source>
        <dbReference type="Proteomes" id="UP001164746"/>
    </source>
</evidence>
<sequence>MASALSDDEFHRMQLQLIELRTEKYELESQNKKFERECQTLRETAEHADKELQKALKAINKSKKAKEVEGLLAENDSLQFKLHSQEEDFRLCTSNEDLEKQISEIKEAGCGGTGPSPETGQLEDEIRRLQAQNAALQKNIAGLQSKASTPEQDVVDGSTMSEPPVEQLDTQGADTSETFQKRIEELQLNLDTEAEEKRILKDELSEKELQIEKEKSFKEQSAKLEELQASKDRDQKYYSDQIAKLQQENAKYQKLQEDSRSSADKTIKQLQNKMAQMQQQIDAADIVGSQQLAERSRSLEAHIGELKGQVLKLTQVKDDLITQLEESKRATGETSECLLAAQQERDQHLAERRKANLDELAIQYQKDGDKHREQLLAQENQYESQVSALQARLETERGKVGELEKLRPVVDEQNTRIASLEEKNGWLERRLKETEGSLDQTLDENEAKLLDVTAQHEEEVADLKSQHSTELEQTTCSFQEQIQTLKETEESQMKKIDTLEKEVKRLKQELKDGVNEKKVHEKKGQSMLKDLKKQLHAERKRGEKLQERLQEVLSNGSHNKSIEDLLRSPDTLSDSWREDQSSISSWSGGGTLASYTNHSALGTSPPKSTSSRMSPGSEVPQGGAGPGSGDVTLMEGEGKDLLARLAEVQQEKWNMEEKVRHLETSTAAMANDLLEKSKIIEHYVMEKRTDTKHLVPEEKISFKKMLDIVKSDDQGLRDMNKKLQNMLEETLTKNMHLQNNVNGA</sequence>
<feature type="region of interest" description="Disordered" evidence="2">
    <location>
        <begin position="596"/>
        <end position="634"/>
    </location>
</feature>
<name>A0ABY7FWK9_MYAAR</name>